<name>A0A5P8FPV4_9MICO</name>
<dbReference type="GeneID" id="59162272"/>
<protein>
    <submittedName>
        <fullName evidence="3">Uncharacterized protein</fullName>
    </submittedName>
</protein>
<reference evidence="3 4" key="1">
    <citation type="submission" date="2019-09" db="EMBL/GenBank/DDBJ databases">
        <title>Complete Genome Sequence of Janibacter melonis M714 with both human health impact and industrial applications.</title>
        <authorList>
            <person name="Jin M."/>
            <person name="Zhao Q.R."/>
        </authorList>
    </citation>
    <scope>NUCLEOTIDE SEQUENCE [LARGE SCALE GENOMIC DNA]</scope>
    <source>
        <strain evidence="3 4">M714</strain>
    </source>
</reference>
<gene>
    <name evidence="3" type="ORF">EEW87_013870</name>
</gene>
<dbReference type="AlphaFoldDB" id="A0A5P8FPV4"/>
<feature type="region of interest" description="Disordered" evidence="1">
    <location>
        <begin position="1"/>
        <end position="25"/>
    </location>
</feature>
<dbReference type="KEGG" id="jme:EEW87_013870"/>
<dbReference type="Proteomes" id="UP000271708">
    <property type="component" value="Chromosome"/>
</dbReference>
<feature type="transmembrane region" description="Helical" evidence="2">
    <location>
        <begin position="35"/>
        <end position="54"/>
    </location>
</feature>
<evidence type="ECO:0000256" key="1">
    <source>
        <dbReference type="SAM" id="MobiDB-lite"/>
    </source>
</evidence>
<evidence type="ECO:0000313" key="3">
    <source>
        <dbReference type="EMBL" id="QFQ31153.1"/>
    </source>
</evidence>
<dbReference type="EMBL" id="CP044548">
    <property type="protein sequence ID" value="QFQ31153.1"/>
    <property type="molecule type" value="Genomic_DNA"/>
</dbReference>
<keyword evidence="2" id="KW-0812">Transmembrane</keyword>
<evidence type="ECO:0000256" key="2">
    <source>
        <dbReference type="SAM" id="Phobius"/>
    </source>
</evidence>
<feature type="transmembrane region" description="Helical" evidence="2">
    <location>
        <begin position="74"/>
        <end position="96"/>
    </location>
</feature>
<keyword evidence="2" id="KW-1133">Transmembrane helix</keyword>
<keyword evidence="2" id="KW-0472">Membrane</keyword>
<dbReference type="RefSeq" id="WP_123093745.1">
    <property type="nucleotide sequence ID" value="NZ_CAJFZZ010000004.1"/>
</dbReference>
<proteinExistence type="predicted"/>
<accession>A0A5P8FPV4</accession>
<organism evidence="3 4">
    <name type="scientific">Janibacter melonis</name>
    <dbReference type="NCBI Taxonomy" id="262209"/>
    <lineage>
        <taxon>Bacteria</taxon>
        <taxon>Bacillati</taxon>
        <taxon>Actinomycetota</taxon>
        <taxon>Actinomycetes</taxon>
        <taxon>Micrococcales</taxon>
        <taxon>Intrasporangiaceae</taxon>
        <taxon>Janibacter</taxon>
    </lineage>
</organism>
<evidence type="ECO:0000313" key="4">
    <source>
        <dbReference type="Proteomes" id="UP000271708"/>
    </source>
</evidence>
<sequence length="102" mass="10965">MRPDDQTGETPVATGEEQPLPARVRRRRRRGAPMVWRWIGTGAIIGFALLGAYAMTSDNVNEATRQSYSATTAVGFMGMLGACIGALVAAVVLALVMGRDRR</sequence>